<dbReference type="GO" id="GO:0004674">
    <property type="term" value="F:protein serine/threonine kinase activity"/>
    <property type="evidence" value="ECO:0007669"/>
    <property type="project" value="UniProtKB-KW"/>
</dbReference>
<evidence type="ECO:0000313" key="13">
    <source>
        <dbReference type="Proteomes" id="UP001058974"/>
    </source>
</evidence>
<evidence type="ECO:0000256" key="9">
    <source>
        <dbReference type="RuleBase" id="RU000304"/>
    </source>
</evidence>
<name>A0A9D4XCJ7_PEA</name>
<dbReference type="InterPro" id="IPR001245">
    <property type="entry name" value="Ser-Thr/Tyr_kinase_cat_dom"/>
</dbReference>
<dbReference type="InterPro" id="IPR008271">
    <property type="entry name" value="Ser/Thr_kinase_AS"/>
</dbReference>
<feature type="domain" description="Protein kinase" evidence="11">
    <location>
        <begin position="66"/>
        <end position="351"/>
    </location>
</feature>
<keyword evidence="13" id="KW-1185">Reference proteome</keyword>
<feature type="region of interest" description="Disordered" evidence="10">
    <location>
        <begin position="1"/>
        <end position="41"/>
    </location>
</feature>
<evidence type="ECO:0000256" key="7">
    <source>
        <dbReference type="ARBA" id="ARBA00022840"/>
    </source>
</evidence>
<evidence type="ECO:0000256" key="10">
    <source>
        <dbReference type="SAM" id="MobiDB-lite"/>
    </source>
</evidence>
<dbReference type="GO" id="GO:0005524">
    <property type="term" value="F:ATP binding"/>
    <property type="evidence" value="ECO:0007669"/>
    <property type="project" value="UniProtKB-UniRule"/>
</dbReference>
<keyword evidence="4" id="KW-0808">Transferase</keyword>
<feature type="compositionally biased region" description="Basic and acidic residues" evidence="10">
    <location>
        <begin position="362"/>
        <end position="384"/>
    </location>
</feature>
<dbReference type="PROSITE" id="PS00108">
    <property type="entry name" value="PROTEIN_KINASE_ST"/>
    <property type="match status" value="1"/>
</dbReference>
<evidence type="ECO:0000313" key="12">
    <source>
        <dbReference type="EMBL" id="KAI5417707.1"/>
    </source>
</evidence>
<reference evidence="12 13" key="1">
    <citation type="journal article" date="2022" name="Nat. Genet.">
        <title>Improved pea reference genome and pan-genome highlight genomic features and evolutionary characteristics.</title>
        <authorList>
            <person name="Yang T."/>
            <person name="Liu R."/>
            <person name="Luo Y."/>
            <person name="Hu S."/>
            <person name="Wang D."/>
            <person name="Wang C."/>
            <person name="Pandey M.K."/>
            <person name="Ge S."/>
            <person name="Xu Q."/>
            <person name="Li N."/>
            <person name="Li G."/>
            <person name="Huang Y."/>
            <person name="Saxena R.K."/>
            <person name="Ji Y."/>
            <person name="Li M."/>
            <person name="Yan X."/>
            <person name="He Y."/>
            <person name="Liu Y."/>
            <person name="Wang X."/>
            <person name="Xiang C."/>
            <person name="Varshney R.K."/>
            <person name="Ding H."/>
            <person name="Gao S."/>
            <person name="Zong X."/>
        </authorList>
    </citation>
    <scope>NUCLEOTIDE SEQUENCE [LARGE SCALE GENOMIC DNA]</scope>
    <source>
        <strain evidence="12 13">cv. Zhongwan 6</strain>
    </source>
</reference>
<keyword evidence="5 8" id="KW-0547">Nucleotide-binding</keyword>
<keyword evidence="2" id="KW-1003">Cell membrane</keyword>
<dbReference type="Gene3D" id="3.30.200.20">
    <property type="entry name" value="Phosphorylase Kinase, domain 1"/>
    <property type="match status" value="1"/>
</dbReference>
<dbReference type="InterPro" id="IPR011009">
    <property type="entry name" value="Kinase-like_dom_sf"/>
</dbReference>
<dbReference type="Gramene" id="Psat04G0235700-T1">
    <property type="protein sequence ID" value="KAI5417707.1"/>
    <property type="gene ID" value="KIW84_042357"/>
</dbReference>
<feature type="region of interest" description="Disordered" evidence="10">
    <location>
        <begin position="357"/>
        <end position="438"/>
    </location>
</feature>
<evidence type="ECO:0000256" key="6">
    <source>
        <dbReference type="ARBA" id="ARBA00022777"/>
    </source>
</evidence>
<feature type="binding site" evidence="8">
    <location>
        <position position="100"/>
    </location>
    <ligand>
        <name>ATP</name>
        <dbReference type="ChEBI" id="CHEBI:30616"/>
    </ligand>
</feature>
<gene>
    <name evidence="12" type="ORF">KIW84_042357</name>
</gene>
<dbReference type="PROSITE" id="PS50011">
    <property type="entry name" value="PROTEIN_KINASE_DOM"/>
    <property type="match status" value="1"/>
</dbReference>
<keyword evidence="6 12" id="KW-0418">Kinase</keyword>
<feature type="compositionally biased region" description="Basic and acidic residues" evidence="10">
    <location>
        <begin position="1"/>
        <end position="12"/>
    </location>
</feature>
<comment type="subcellular location">
    <subcellularLocation>
        <location evidence="1">Cell membrane</location>
    </subcellularLocation>
</comment>
<evidence type="ECO:0000256" key="8">
    <source>
        <dbReference type="PROSITE-ProRule" id="PRU10141"/>
    </source>
</evidence>
<sequence length="438" mass="49637">MKCFFFKEKSKSAPELQNQTKKKTNRATNSTGSVSSSKSVKDLYKEKEHSFRVFTLQELREATNGFNRMQKIGEGGFGSVYKGSILPPNRQGDPIQVAIKRLNTRGFQGHKEWLAEVQFLSIVNHPNLVKLLGYCSVDGERGIQRLLVYEYMPNRSLENHLFSKTLPVLPWKTRLEIMLGAAQGLAYLHEGLEIQVIYRDFKSSNVLLDEDFDPKLSDFGLAREGPQGDQTHVSTAVVGTQGYAAPEYIETGHLKVQSDMWSFGVVLYEILTGRRSLERNRPTAEQKLLDWVKQYPADSNRFNMIMDPRLRNQYPNAAARKIAKLADSCLKKNPEDRPSMSQIVEGLKQALQYSEMSNAPHDNGESSRSKLVRKEPKEGLEVAKTRAASRKPKEGILQGQPNKGSRYPKEGFPRGRAKKVSMYPKERLPRGRAKKSSR</sequence>
<dbReference type="Gene3D" id="1.10.510.10">
    <property type="entry name" value="Transferase(Phosphotransferase) domain 1"/>
    <property type="match status" value="1"/>
</dbReference>
<organism evidence="12 13">
    <name type="scientific">Pisum sativum</name>
    <name type="common">Garden pea</name>
    <name type="synonym">Lathyrus oleraceus</name>
    <dbReference type="NCBI Taxonomy" id="3888"/>
    <lineage>
        <taxon>Eukaryota</taxon>
        <taxon>Viridiplantae</taxon>
        <taxon>Streptophyta</taxon>
        <taxon>Embryophyta</taxon>
        <taxon>Tracheophyta</taxon>
        <taxon>Spermatophyta</taxon>
        <taxon>Magnoliopsida</taxon>
        <taxon>eudicotyledons</taxon>
        <taxon>Gunneridae</taxon>
        <taxon>Pentapetalae</taxon>
        <taxon>rosids</taxon>
        <taxon>fabids</taxon>
        <taxon>Fabales</taxon>
        <taxon>Fabaceae</taxon>
        <taxon>Papilionoideae</taxon>
        <taxon>50 kb inversion clade</taxon>
        <taxon>NPAAA clade</taxon>
        <taxon>Hologalegina</taxon>
        <taxon>IRL clade</taxon>
        <taxon>Fabeae</taxon>
        <taxon>Lathyrus</taxon>
    </lineage>
</organism>
<comment type="caution">
    <text evidence="12">The sequence shown here is derived from an EMBL/GenBank/DDBJ whole genome shotgun (WGS) entry which is preliminary data.</text>
</comment>
<dbReference type="Proteomes" id="UP001058974">
    <property type="component" value="Chromosome 4"/>
</dbReference>
<keyword evidence="7 8" id="KW-0067">ATP-binding</keyword>
<evidence type="ECO:0000256" key="3">
    <source>
        <dbReference type="ARBA" id="ARBA00022527"/>
    </source>
</evidence>
<evidence type="ECO:0000256" key="2">
    <source>
        <dbReference type="ARBA" id="ARBA00022475"/>
    </source>
</evidence>
<dbReference type="PROSITE" id="PS00107">
    <property type="entry name" value="PROTEIN_KINASE_ATP"/>
    <property type="match status" value="1"/>
</dbReference>
<evidence type="ECO:0000256" key="1">
    <source>
        <dbReference type="ARBA" id="ARBA00004236"/>
    </source>
</evidence>
<evidence type="ECO:0000259" key="11">
    <source>
        <dbReference type="PROSITE" id="PS50011"/>
    </source>
</evidence>
<keyword evidence="3 9" id="KW-0723">Serine/threonine-protein kinase</keyword>
<evidence type="ECO:0000256" key="4">
    <source>
        <dbReference type="ARBA" id="ARBA00022679"/>
    </source>
</evidence>
<dbReference type="CDD" id="cd14066">
    <property type="entry name" value="STKc_IRAK"/>
    <property type="match status" value="1"/>
</dbReference>
<dbReference type="AlphaFoldDB" id="A0A9D4XCJ7"/>
<dbReference type="EMBL" id="JAMSHJ010000004">
    <property type="protein sequence ID" value="KAI5417707.1"/>
    <property type="molecule type" value="Genomic_DNA"/>
</dbReference>
<dbReference type="FunFam" id="1.10.510.10:FF:000095">
    <property type="entry name" value="protein STRUBBELIG-RECEPTOR FAMILY 8"/>
    <property type="match status" value="1"/>
</dbReference>
<proteinExistence type="inferred from homology"/>
<dbReference type="InterPro" id="IPR050823">
    <property type="entry name" value="Plant_Ser_Thr_Prot_Kinase"/>
</dbReference>
<evidence type="ECO:0000256" key="5">
    <source>
        <dbReference type="ARBA" id="ARBA00022741"/>
    </source>
</evidence>
<dbReference type="InterPro" id="IPR000719">
    <property type="entry name" value="Prot_kinase_dom"/>
</dbReference>
<accession>A0A9D4XCJ7</accession>
<dbReference type="SUPFAM" id="SSF56112">
    <property type="entry name" value="Protein kinase-like (PK-like)"/>
    <property type="match status" value="1"/>
</dbReference>
<comment type="similarity">
    <text evidence="9">Belongs to the protein kinase superfamily.</text>
</comment>
<dbReference type="InterPro" id="IPR017441">
    <property type="entry name" value="Protein_kinase_ATP_BS"/>
</dbReference>
<dbReference type="Pfam" id="PF07714">
    <property type="entry name" value="PK_Tyr_Ser-Thr"/>
    <property type="match status" value="1"/>
</dbReference>
<protein>
    <submittedName>
        <fullName evidence="12">Serine/threonine-protein kinase pbl19</fullName>
    </submittedName>
</protein>
<dbReference type="PANTHER" id="PTHR45621">
    <property type="entry name" value="OS01G0588500 PROTEIN-RELATED"/>
    <property type="match status" value="1"/>
</dbReference>
<keyword evidence="2" id="KW-0472">Membrane</keyword>